<evidence type="ECO:0000259" key="1">
    <source>
        <dbReference type="Pfam" id="PF00882"/>
    </source>
</evidence>
<dbReference type="RefSeq" id="WP_055186137.1">
    <property type="nucleotide sequence ID" value="NZ_CYXN01000012.1"/>
</dbReference>
<dbReference type="InterPro" id="IPR029002">
    <property type="entry name" value="PLPC/GPLD1"/>
</dbReference>
<dbReference type="Pfam" id="PF00882">
    <property type="entry name" value="Zn_dep_PLPC"/>
    <property type="match status" value="1"/>
</dbReference>
<feature type="domain" description="Phospholipase C/D" evidence="1">
    <location>
        <begin position="7"/>
        <end position="140"/>
    </location>
</feature>
<organism evidence="2 3">
    <name type="scientific">Faecalibacterium prausnitzii</name>
    <dbReference type="NCBI Taxonomy" id="853"/>
    <lineage>
        <taxon>Bacteria</taxon>
        <taxon>Bacillati</taxon>
        <taxon>Bacillota</taxon>
        <taxon>Clostridia</taxon>
        <taxon>Eubacteriales</taxon>
        <taxon>Oscillospiraceae</taxon>
        <taxon>Faecalibacterium</taxon>
    </lineage>
</organism>
<name>A0A173TRI9_9FIRM</name>
<sequence length="265" mass="29868">MPSTYAHRRFGANVLDHLPAPLREKLEAHRELYDIGLHGPDLLFYYHAEKSTPVAALGNAMHDEPGRTFFDRARRVVHEEADREAALAYALGFVCHFALDSTCHPFVEQFTRESGVTHCEIETEFDNMLMRRDGYDPLTFFTASHIHPSASNARVIAPFYKDISEQTALEALKGMITVHKVLQASNPVKRWVVLTGMKVLGKYDGMHGLVANPQPNPQCTESNRKLDALYAKALPLAERLILEYVAKLDTDEPLDAAYDHTFGEF</sequence>
<dbReference type="OrthoDB" id="9810528at2"/>
<protein>
    <recommendedName>
        <fullName evidence="1">Phospholipase C/D domain-containing protein</fullName>
    </recommendedName>
</protein>
<reference evidence="2 3" key="1">
    <citation type="submission" date="2015-09" db="EMBL/GenBank/DDBJ databases">
        <authorList>
            <consortium name="Pathogen Informatics"/>
        </authorList>
    </citation>
    <scope>NUCLEOTIDE SEQUENCE [LARGE SCALE GENOMIC DNA]</scope>
    <source>
        <strain evidence="2 3">2789STDY5834970</strain>
    </source>
</reference>
<proteinExistence type="predicted"/>
<accession>A0A173TRI9</accession>
<dbReference type="Proteomes" id="UP000095649">
    <property type="component" value="Unassembled WGS sequence"/>
</dbReference>
<evidence type="ECO:0000313" key="3">
    <source>
        <dbReference type="Proteomes" id="UP000095649"/>
    </source>
</evidence>
<gene>
    <name evidence="2" type="ORF">ERS852582_01695</name>
</gene>
<dbReference type="AlphaFoldDB" id="A0A173TRI9"/>
<evidence type="ECO:0000313" key="2">
    <source>
        <dbReference type="EMBL" id="CUN04879.1"/>
    </source>
</evidence>
<dbReference type="EMBL" id="CYXN01000012">
    <property type="protein sequence ID" value="CUN04879.1"/>
    <property type="molecule type" value="Genomic_DNA"/>
</dbReference>